<organism evidence="2 3">
    <name type="scientific">Actinoplanes xinjiangensis</name>
    <dbReference type="NCBI Taxonomy" id="512350"/>
    <lineage>
        <taxon>Bacteria</taxon>
        <taxon>Bacillati</taxon>
        <taxon>Actinomycetota</taxon>
        <taxon>Actinomycetes</taxon>
        <taxon>Micromonosporales</taxon>
        <taxon>Micromonosporaceae</taxon>
        <taxon>Actinoplanes</taxon>
    </lineage>
</organism>
<dbReference type="Gene3D" id="3.40.109.10">
    <property type="entry name" value="NADH Oxidase"/>
    <property type="match status" value="1"/>
</dbReference>
<name>A0A316EAC2_9ACTN</name>
<evidence type="ECO:0000313" key="3">
    <source>
        <dbReference type="Proteomes" id="UP000245697"/>
    </source>
</evidence>
<reference evidence="2 3" key="1">
    <citation type="submission" date="2018-05" db="EMBL/GenBank/DDBJ databases">
        <title>Genomic Encyclopedia of Archaeal and Bacterial Type Strains, Phase II (KMG-II): from individual species to whole genera.</title>
        <authorList>
            <person name="Goeker M."/>
        </authorList>
    </citation>
    <scope>NUCLEOTIDE SEQUENCE [LARGE SCALE GENOMIC DNA]</scope>
    <source>
        <strain evidence="2 3">DSM 45184</strain>
    </source>
</reference>
<dbReference type="RefSeq" id="WP_109603392.1">
    <property type="nucleotide sequence ID" value="NZ_BONA01000128.1"/>
</dbReference>
<proteinExistence type="predicted"/>
<feature type="region of interest" description="Disordered" evidence="1">
    <location>
        <begin position="60"/>
        <end position="84"/>
    </location>
</feature>
<dbReference type="EMBL" id="QGGR01000065">
    <property type="protein sequence ID" value="PWK26289.1"/>
    <property type="molecule type" value="Genomic_DNA"/>
</dbReference>
<dbReference type="AlphaFoldDB" id="A0A316EAC2"/>
<dbReference type="Proteomes" id="UP000245697">
    <property type="component" value="Unassembled WGS sequence"/>
</dbReference>
<comment type="caution">
    <text evidence="2">The sequence shown here is derived from an EMBL/GenBank/DDBJ whole genome shotgun (WGS) entry which is preliminary data.</text>
</comment>
<dbReference type="OrthoDB" id="8156917at2"/>
<dbReference type="GO" id="GO:0016491">
    <property type="term" value="F:oxidoreductase activity"/>
    <property type="evidence" value="ECO:0007669"/>
    <property type="project" value="InterPro"/>
</dbReference>
<sequence length="84" mass="8676">MVAQRDFDTLSPGSGHDNAASYAVLYGTGDESIDWLRAGEALSAVWLTATAYGVSLMPMSGPASKCRSPVTSSTGCSAKSVTRT</sequence>
<accession>A0A316EAC2</accession>
<evidence type="ECO:0000313" key="2">
    <source>
        <dbReference type="EMBL" id="PWK26289.1"/>
    </source>
</evidence>
<feature type="compositionally biased region" description="Polar residues" evidence="1">
    <location>
        <begin position="69"/>
        <end position="84"/>
    </location>
</feature>
<keyword evidence="3" id="KW-1185">Reference proteome</keyword>
<evidence type="ECO:0000256" key="1">
    <source>
        <dbReference type="SAM" id="MobiDB-lite"/>
    </source>
</evidence>
<protein>
    <submittedName>
        <fullName evidence="2">Uncharacterized protein</fullName>
    </submittedName>
</protein>
<dbReference type="InterPro" id="IPR000415">
    <property type="entry name" value="Nitroreductase-like"/>
</dbReference>
<gene>
    <name evidence="2" type="ORF">BC793_1657</name>
</gene>